<keyword evidence="2 5" id="KW-0575">Peroxidase</keyword>
<dbReference type="PIRSF" id="PIRSF000303">
    <property type="entry name" value="Glutathion_perox"/>
    <property type="match status" value="1"/>
</dbReference>
<evidence type="ECO:0000256" key="4">
    <source>
        <dbReference type="PIRSR" id="PIRSR000303-1"/>
    </source>
</evidence>
<evidence type="ECO:0000256" key="1">
    <source>
        <dbReference type="ARBA" id="ARBA00006926"/>
    </source>
</evidence>
<feature type="active site" evidence="4">
    <location>
        <position position="36"/>
    </location>
</feature>
<sequence>MTSIHDINVTLTDGTETTMRDWEGKLLLIVNVASKCGLTPQYEGLQKLHAEYQDRGFSVIGVPCNQFNEQEPGTDAQVCAFAQNQYNVTFPLLSKTEVNGAGAHPLYKVLKQATGGDDIEWNFEKFLVDTVGNTITRFGPRVDPLAADVVAAIEENLPR</sequence>
<dbReference type="CDD" id="cd00340">
    <property type="entry name" value="GSH_Peroxidase"/>
    <property type="match status" value="1"/>
</dbReference>
<dbReference type="Proteomes" id="UP000218244">
    <property type="component" value="Chromosome"/>
</dbReference>
<evidence type="ECO:0000256" key="5">
    <source>
        <dbReference type="RuleBase" id="RU000499"/>
    </source>
</evidence>
<dbReference type="KEGG" id="csur:N24_2674"/>
<dbReference type="EMBL" id="AP017369">
    <property type="protein sequence ID" value="BAU96936.1"/>
    <property type="molecule type" value="Genomic_DNA"/>
</dbReference>
<dbReference type="Gene3D" id="3.40.30.10">
    <property type="entry name" value="Glutaredoxin"/>
    <property type="match status" value="1"/>
</dbReference>
<dbReference type="InterPro" id="IPR029759">
    <property type="entry name" value="GPX_AS"/>
</dbReference>
<dbReference type="PROSITE" id="PS00460">
    <property type="entry name" value="GLUTATHIONE_PEROXID_1"/>
    <property type="match status" value="1"/>
</dbReference>
<dbReference type="InterPro" id="IPR036249">
    <property type="entry name" value="Thioredoxin-like_sf"/>
</dbReference>
<comment type="similarity">
    <text evidence="1 5">Belongs to the glutathione peroxidase family.</text>
</comment>
<protein>
    <recommendedName>
        <fullName evidence="5">Glutathione peroxidase</fullName>
    </recommendedName>
</protein>
<proteinExistence type="inferred from homology"/>
<dbReference type="GO" id="GO:0004601">
    <property type="term" value="F:peroxidase activity"/>
    <property type="evidence" value="ECO:0007669"/>
    <property type="project" value="UniProtKB-KW"/>
</dbReference>
<dbReference type="PROSITE" id="PS51355">
    <property type="entry name" value="GLUTATHIONE_PEROXID_3"/>
    <property type="match status" value="1"/>
</dbReference>
<reference evidence="6 7" key="1">
    <citation type="submission" date="2016-02" db="EMBL/GenBank/DDBJ databases">
        <title>Corynebacterium glutamicum N24 whole genome sequencing project.</title>
        <authorList>
            <person name="Matsutani M."/>
            <person name="Nangtapong N."/>
            <person name="Yakushi T."/>
            <person name="Matsushita K."/>
        </authorList>
    </citation>
    <scope>NUCLEOTIDE SEQUENCE [LARGE SCALE GENOMIC DNA]</scope>
    <source>
        <strain evidence="6 7">N24</strain>
    </source>
</reference>
<evidence type="ECO:0000256" key="2">
    <source>
        <dbReference type="ARBA" id="ARBA00022559"/>
    </source>
</evidence>
<evidence type="ECO:0000313" key="6">
    <source>
        <dbReference type="EMBL" id="BAU96936.1"/>
    </source>
</evidence>
<dbReference type="SUPFAM" id="SSF52833">
    <property type="entry name" value="Thioredoxin-like"/>
    <property type="match status" value="1"/>
</dbReference>
<dbReference type="FunFam" id="3.40.30.10:FF:000010">
    <property type="entry name" value="Glutathione peroxidase"/>
    <property type="match status" value="1"/>
</dbReference>
<evidence type="ECO:0000256" key="3">
    <source>
        <dbReference type="ARBA" id="ARBA00023002"/>
    </source>
</evidence>
<accession>A0A160PT41</accession>
<dbReference type="RefSeq" id="WP_096458176.1">
    <property type="nucleotide sequence ID" value="NZ_AP017369.1"/>
</dbReference>
<keyword evidence="3 5" id="KW-0560">Oxidoreductase</keyword>
<dbReference type="Pfam" id="PF00255">
    <property type="entry name" value="GSHPx"/>
    <property type="match status" value="1"/>
</dbReference>
<keyword evidence="7" id="KW-1185">Reference proteome</keyword>
<dbReference type="GO" id="GO:0034599">
    <property type="term" value="P:cellular response to oxidative stress"/>
    <property type="evidence" value="ECO:0007669"/>
    <property type="project" value="TreeGrafter"/>
</dbReference>
<dbReference type="PANTHER" id="PTHR11592:SF78">
    <property type="entry name" value="GLUTATHIONE PEROXIDASE"/>
    <property type="match status" value="1"/>
</dbReference>
<organism evidence="6 7">
    <name type="scientific">Corynebacterium suranareeae</name>
    <dbReference type="NCBI Taxonomy" id="2506452"/>
    <lineage>
        <taxon>Bacteria</taxon>
        <taxon>Bacillati</taxon>
        <taxon>Actinomycetota</taxon>
        <taxon>Actinomycetes</taxon>
        <taxon>Mycobacteriales</taxon>
        <taxon>Corynebacteriaceae</taxon>
        <taxon>Corynebacterium</taxon>
    </lineage>
</organism>
<evidence type="ECO:0000313" key="7">
    <source>
        <dbReference type="Proteomes" id="UP000218244"/>
    </source>
</evidence>
<gene>
    <name evidence="6" type="ORF">N24_2674</name>
</gene>
<dbReference type="PRINTS" id="PR01011">
    <property type="entry name" value="GLUTPROXDASE"/>
</dbReference>
<dbReference type="AlphaFoldDB" id="A0A160PT41"/>
<name>A0A160PT41_9CORY</name>
<dbReference type="PANTHER" id="PTHR11592">
    <property type="entry name" value="GLUTATHIONE PEROXIDASE"/>
    <property type="match status" value="1"/>
</dbReference>
<dbReference type="InterPro" id="IPR000889">
    <property type="entry name" value="Glutathione_peroxidase"/>
</dbReference>